<organism evidence="2 3">
    <name type="scientific">Dipteronia dyeriana</name>
    <dbReference type="NCBI Taxonomy" id="168575"/>
    <lineage>
        <taxon>Eukaryota</taxon>
        <taxon>Viridiplantae</taxon>
        <taxon>Streptophyta</taxon>
        <taxon>Embryophyta</taxon>
        <taxon>Tracheophyta</taxon>
        <taxon>Spermatophyta</taxon>
        <taxon>Magnoliopsida</taxon>
        <taxon>eudicotyledons</taxon>
        <taxon>Gunneridae</taxon>
        <taxon>Pentapetalae</taxon>
        <taxon>rosids</taxon>
        <taxon>malvids</taxon>
        <taxon>Sapindales</taxon>
        <taxon>Sapindaceae</taxon>
        <taxon>Hippocastanoideae</taxon>
        <taxon>Acereae</taxon>
        <taxon>Dipteronia</taxon>
    </lineage>
</organism>
<sequence>MDVRETDPVRSWVNPHISPFLALMLGTCRVRIPDMARHGWPASQTKRAAHADARSGTPCRTSFVAQRSVASSSAELNRYPFLSHLPRDILVIFVSIVSSEQAFITSGQIIEPKRSCLIPEMIKVLICVRDWEHAPKRSQNETVDEQLFQNFSNLYVDKSFSSNQVQN</sequence>
<dbReference type="InterPro" id="IPR012337">
    <property type="entry name" value="RNaseH-like_sf"/>
</dbReference>
<proteinExistence type="predicted"/>
<dbReference type="InterPro" id="IPR008906">
    <property type="entry name" value="HATC_C_dom"/>
</dbReference>
<dbReference type="Proteomes" id="UP001280121">
    <property type="component" value="Unassembled WGS sequence"/>
</dbReference>
<reference evidence="2" key="1">
    <citation type="journal article" date="2023" name="Plant J.">
        <title>Genome sequences and population genomics provide insights into the demographic history, inbreeding, and mutation load of two 'living fossil' tree species of Dipteronia.</title>
        <authorList>
            <person name="Feng Y."/>
            <person name="Comes H.P."/>
            <person name="Chen J."/>
            <person name="Zhu S."/>
            <person name="Lu R."/>
            <person name="Zhang X."/>
            <person name="Li P."/>
            <person name="Qiu J."/>
            <person name="Olsen K.M."/>
            <person name="Qiu Y."/>
        </authorList>
    </citation>
    <scope>NUCLEOTIDE SEQUENCE</scope>
    <source>
        <strain evidence="2">KIB01</strain>
    </source>
</reference>
<evidence type="ECO:0000313" key="3">
    <source>
        <dbReference type="Proteomes" id="UP001280121"/>
    </source>
</evidence>
<keyword evidence="3" id="KW-1185">Reference proteome</keyword>
<dbReference type="EMBL" id="JANJYI010000002">
    <property type="protein sequence ID" value="KAK2660630.1"/>
    <property type="molecule type" value="Genomic_DNA"/>
</dbReference>
<accession>A0AAD9XJG0</accession>
<dbReference type="AlphaFoldDB" id="A0AAD9XJG0"/>
<dbReference type="PANTHER" id="PTHR23272:SF104">
    <property type="entry name" value="HAT FAMILY DIMERISATION DOMAIN CONTAINING PROTEIN, EXPRESSED"/>
    <property type="match status" value="1"/>
</dbReference>
<protein>
    <recommendedName>
        <fullName evidence="1">HAT C-terminal dimerisation domain-containing protein</fullName>
    </recommendedName>
</protein>
<gene>
    <name evidence="2" type="ORF">Ddye_007163</name>
</gene>
<dbReference type="Pfam" id="PF05699">
    <property type="entry name" value="Dimer_Tnp_hAT"/>
    <property type="match status" value="1"/>
</dbReference>
<comment type="caution">
    <text evidence="2">The sequence shown here is derived from an EMBL/GenBank/DDBJ whole genome shotgun (WGS) entry which is preliminary data.</text>
</comment>
<dbReference type="SUPFAM" id="SSF53098">
    <property type="entry name" value="Ribonuclease H-like"/>
    <property type="match status" value="1"/>
</dbReference>
<evidence type="ECO:0000313" key="2">
    <source>
        <dbReference type="EMBL" id="KAK2660630.1"/>
    </source>
</evidence>
<name>A0AAD9XJG0_9ROSI</name>
<dbReference type="GO" id="GO:0046983">
    <property type="term" value="F:protein dimerization activity"/>
    <property type="evidence" value="ECO:0007669"/>
    <property type="project" value="InterPro"/>
</dbReference>
<feature type="domain" description="HAT C-terminal dimerisation" evidence="1">
    <location>
        <begin position="77"/>
        <end position="131"/>
    </location>
</feature>
<dbReference type="PANTHER" id="PTHR23272">
    <property type="entry name" value="BED FINGER-RELATED"/>
    <property type="match status" value="1"/>
</dbReference>
<evidence type="ECO:0000259" key="1">
    <source>
        <dbReference type="Pfam" id="PF05699"/>
    </source>
</evidence>